<reference evidence="2" key="2">
    <citation type="submission" date="2017-11" db="EMBL/GenBank/DDBJ databases">
        <title>Coralsnake Venomics: Analyses of Venom Gland Transcriptomes and Proteomes of Six Brazilian Taxa.</title>
        <authorList>
            <person name="Aird S.D."/>
            <person name="Jorge da Silva N."/>
            <person name="Qiu L."/>
            <person name="Villar-Briones A."/>
            <person name="Aparecida-Saddi V."/>
            <person name="Campos-Telles M.P."/>
            <person name="Grau M."/>
            <person name="Mikheyev A.S."/>
        </authorList>
    </citation>
    <scope>NUCLEOTIDE SEQUENCE</scope>
    <source>
        <tissue evidence="2">Venom_gland</tissue>
    </source>
</reference>
<proteinExistence type="predicted"/>
<accession>A0A2D4KGB5</accession>
<dbReference type="AlphaFoldDB" id="A0A2D4KGB5"/>
<keyword evidence="1" id="KW-0472">Membrane</keyword>
<organism evidence="2">
    <name type="scientific">Micrurus paraensis</name>
    <dbReference type="NCBI Taxonomy" id="1970185"/>
    <lineage>
        <taxon>Eukaryota</taxon>
        <taxon>Metazoa</taxon>
        <taxon>Chordata</taxon>
        <taxon>Craniata</taxon>
        <taxon>Vertebrata</taxon>
        <taxon>Euteleostomi</taxon>
        <taxon>Lepidosauria</taxon>
        <taxon>Squamata</taxon>
        <taxon>Bifurcata</taxon>
        <taxon>Unidentata</taxon>
        <taxon>Episquamata</taxon>
        <taxon>Toxicofera</taxon>
        <taxon>Serpentes</taxon>
        <taxon>Colubroidea</taxon>
        <taxon>Elapidae</taxon>
        <taxon>Elapinae</taxon>
        <taxon>Micrurus</taxon>
    </lineage>
</organism>
<keyword evidence="1" id="KW-0812">Transmembrane</keyword>
<evidence type="ECO:0000256" key="1">
    <source>
        <dbReference type="SAM" id="Phobius"/>
    </source>
</evidence>
<name>A0A2D4KGB5_9SAUR</name>
<sequence>MGKMVEVDVFETGKHFMRGQPISEARVFTPSIRRPFARGEVSGLTDEFRHALENDSESKARPSVERQIVQLSHRMVMQLPWQHEGKLLKMLSLSVALLAILIAFYYGDI</sequence>
<dbReference type="EMBL" id="IACL01062697">
    <property type="protein sequence ID" value="LAB07767.1"/>
    <property type="molecule type" value="Transcribed_RNA"/>
</dbReference>
<feature type="transmembrane region" description="Helical" evidence="1">
    <location>
        <begin position="87"/>
        <end position="106"/>
    </location>
</feature>
<keyword evidence="1" id="KW-1133">Transmembrane helix</keyword>
<reference evidence="2" key="1">
    <citation type="submission" date="2017-07" db="EMBL/GenBank/DDBJ databases">
        <authorList>
            <person name="Mikheyev A."/>
            <person name="Grau M."/>
        </authorList>
    </citation>
    <scope>NUCLEOTIDE SEQUENCE</scope>
    <source>
        <tissue evidence="2">Venom_gland</tissue>
    </source>
</reference>
<protein>
    <submittedName>
        <fullName evidence="2">Uncharacterized protein</fullName>
    </submittedName>
</protein>
<evidence type="ECO:0000313" key="2">
    <source>
        <dbReference type="EMBL" id="LAB07767.1"/>
    </source>
</evidence>